<keyword evidence="3" id="KW-1185">Reference proteome</keyword>
<dbReference type="Pfam" id="PF05032">
    <property type="entry name" value="Spo12"/>
    <property type="match status" value="1"/>
</dbReference>
<evidence type="ECO:0000313" key="2">
    <source>
        <dbReference type="EMBL" id="PPR06567.1"/>
    </source>
</evidence>
<evidence type="ECO:0000256" key="1">
    <source>
        <dbReference type="SAM" id="MobiDB-lite"/>
    </source>
</evidence>
<organism evidence="2 3">
    <name type="scientific">Panaeolus cyanescens</name>
    <dbReference type="NCBI Taxonomy" id="181874"/>
    <lineage>
        <taxon>Eukaryota</taxon>
        <taxon>Fungi</taxon>
        <taxon>Dikarya</taxon>
        <taxon>Basidiomycota</taxon>
        <taxon>Agaricomycotina</taxon>
        <taxon>Agaricomycetes</taxon>
        <taxon>Agaricomycetidae</taxon>
        <taxon>Agaricales</taxon>
        <taxon>Agaricineae</taxon>
        <taxon>Galeropsidaceae</taxon>
        <taxon>Panaeolus</taxon>
    </lineage>
</organism>
<feature type="compositionally biased region" description="Polar residues" evidence="1">
    <location>
        <begin position="9"/>
        <end position="24"/>
    </location>
</feature>
<feature type="region of interest" description="Disordered" evidence="1">
    <location>
        <begin position="1"/>
        <end position="39"/>
    </location>
</feature>
<evidence type="ECO:0000313" key="3">
    <source>
        <dbReference type="Proteomes" id="UP000284842"/>
    </source>
</evidence>
<dbReference type="STRING" id="181874.A0A409YU59"/>
<name>A0A409YU59_9AGAR</name>
<reference evidence="2 3" key="1">
    <citation type="journal article" date="2018" name="Evol. Lett.">
        <title>Horizontal gene cluster transfer increased hallucinogenic mushroom diversity.</title>
        <authorList>
            <person name="Reynolds H.T."/>
            <person name="Vijayakumar V."/>
            <person name="Gluck-Thaler E."/>
            <person name="Korotkin H.B."/>
            <person name="Matheny P.B."/>
            <person name="Slot J.C."/>
        </authorList>
    </citation>
    <scope>NUCLEOTIDE SEQUENCE [LARGE SCALE GENOMIC DNA]</scope>
    <source>
        <strain evidence="2 3">2629</strain>
    </source>
</reference>
<dbReference type="InParanoid" id="A0A409YU59"/>
<feature type="region of interest" description="Disordered" evidence="1">
    <location>
        <begin position="84"/>
        <end position="132"/>
    </location>
</feature>
<dbReference type="OrthoDB" id="5578329at2759"/>
<sequence length="132" mass="14216">MSTTTTSTPNDSPASIQPLHNPSNAAKVLPQGPLGNVANAPGMAAKALLAKKQKNHNPTYVSPTDNMMTPVTQKLNAARKKHFTKTKPVQLFASQKDDTQSSSDDEEQTPELIKTPATATETKMEVDDENPF</sequence>
<dbReference type="Proteomes" id="UP000284842">
    <property type="component" value="Unassembled WGS sequence"/>
</dbReference>
<accession>A0A409YU59</accession>
<dbReference type="AlphaFoldDB" id="A0A409YU59"/>
<comment type="caution">
    <text evidence="2">The sequence shown here is derived from an EMBL/GenBank/DDBJ whole genome shotgun (WGS) entry which is preliminary data.</text>
</comment>
<dbReference type="InterPro" id="IPR007727">
    <property type="entry name" value="Spo12"/>
</dbReference>
<proteinExistence type="predicted"/>
<protein>
    <submittedName>
        <fullName evidence="2">Uncharacterized protein</fullName>
    </submittedName>
</protein>
<gene>
    <name evidence="2" type="ORF">CVT24_001748</name>
</gene>
<dbReference type="EMBL" id="NHTK01000607">
    <property type="protein sequence ID" value="PPR06567.1"/>
    <property type="molecule type" value="Genomic_DNA"/>
</dbReference>